<keyword evidence="1" id="KW-0732">Signal</keyword>
<gene>
    <name evidence="2" type="ORF">WKV53_27350</name>
</gene>
<name>A0ABU9B2M5_9BACT</name>
<sequence>MKVFTSLWRVSLYLVAALGFARADPIEVGQVRGFTPGIHGAVELVFQSEVGKYYQVQISADMATWDNEGYAVKGTGGQVSILARTRNLPSAYFRLRDDGSAENAAPLATVQPTAADTLAALQAMNAAQRESALTAIQAAGTADLPLNGSRLLSTPHAFAKLQSGRPLRILPVGDSLALGFDIGPLMAKRGFIGLDVPDALKTGTVTNVNSEFTSWVTGNLQRFAPGSAGEFVPNGLLGFNGYTQGNRAAIAYIARPGAGTFRLRSKTSDGTLAVLAASIDASRDATGNPVSVPTGVVKEFALPTSTFPAFRLVMDNVTVGNVDVIFGAIVPTSGGGAIEIRNELAIRGGLEITDSLQTPPAILTPIWSWLAPDLVFSIWADAGSNWEAGGAWRTYYTRLLAACPDCDFVQITRNPSSGEDTAVDTQVAAEKAWAIETGECFIDVNSLFGGSFANAQAMEVMADNQHLNATGQLLRNRHIWKTLPLGQEQLGAFGPNRAFQAMSQPDDTPALKVSRQLALAAGLSIFDGNQTIPWDYWDISSWSRVMTFKRGNDTYFTFSAAPDGSAGFYGFDTALLGNASRRWRGYFSTANLSNYIEGTEQAAPPAPPADGFRIYAEDNGAGKTRLMVRFATGAPQQIAIQPKR</sequence>
<proteinExistence type="predicted"/>
<comment type="caution">
    <text evidence="2">The sequence shown here is derived from an EMBL/GenBank/DDBJ whole genome shotgun (WGS) entry which is preliminary data.</text>
</comment>
<protein>
    <recommendedName>
        <fullName evidence="4">SGNH hydrolase-type esterase domain-containing protein</fullName>
    </recommendedName>
</protein>
<dbReference type="EMBL" id="JBBUKT010000017">
    <property type="protein sequence ID" value="MEK7954265.1"/>
    <property type="molecule type" value="Genomic_DNA"/>
</dbReference>
<dbReference type="Proteomes" id="UP001371305">
    <property type="component" value="Unassembled WGS sequence"/>
</dbReference>
<reference evidence="2 3" key="1">
    <citation type="submission" date="2024-04" db="EMBL/GenBank/DDBJ databases">
        <title>Luteolibacter sp. isolated from soil.</title>
        <authorList>
            <person name="An J."/>
        </authorList>
    </citation>
    <scope>NUCLEOTIDE SEQUENCE [LARGE SCALE GENOMIC DNA]</scope>
    <source>
        <strain evidence="2 3">Y139</strain>
    </source>
</reference>
<feature type="chain" id="PRO_5047457023" description="SGNH hydrolase-type esterase domain-containing protein" evidence="1">
    <location>
        <begin position="24"/>
        <end position="644"/>
    </location>
</feature>
<feature type="signal peptide" evidence="1">
    <location>
        <begin position="1"/>
        <end position="23"/>
    </location>
</feature>
<dbReference type="RefSeq" id="WP_341408033.1">
    <property type="nucleotide sequence ID" value="NZ_JBBUKT010000017.1"/>
</dbReference>
<evidence type="ECO:0008006" key="4">
    <source>
        <dbReference type="Google" id="ProtNLM"/>
    </source>
</evidence>
<keyword evidence="3" id="KW-1185">Reference proteome</keyword>
<evidence type="ECO:0000313" key="3">
    <source>
        <dbReference type="Proteomes" id="UP001371305"/>
    </source>
</evidence>
<evidence type="ECO:0000256" key="1">
    <source>
        <dbReference type="SAM" id="SignalP"/>
    </source>
</evidence>
<organism evidence="2 3">
    <name type="scientific">Luteolibacter soli</name>
    <dbReference type="NCBI Taxonomy" id="3135280"/>
    <lineage>
        <taxon>Bacteria</taxon>
        <taxon>Pseudomonadati</taxon>
        <taxon>Verrucomicrobiota</taxon>
        <taxon>Verrucomicrobiia</taxon>
        <taxon>Verrucomicrobiales</taxon>
        <taxon>Verrucomicrobiaceae</taxon>
        <taxon>Luteolibacter</taxon>
    </lineage>
</organism>
<evidence type="ECO:0000313" key="2">
    <source>
        <dbReference type="EMBL" id="MEK7954265.1"/>
    </source>
</evidence>
<accession>A0ABU9B2M5</accession>